<organism evidence="1 2">
    <name type="scientific">Lactuca sativa</name>
    <name type="common">Garden lettuce</name>
    <dbReference type="NCBI Taxonomy" id="4236"/>
    <lineage>
        <taxon>Eukaryota</taxon>
        <taxon>Viridiplantae</taxon>
        <taxon>Streptophyta</taxon>
        <taxon>Embryophyta</taxon>
        <taxon>Tracheophyta</taxon>
        <taxon>Spermatophyta</taxon>
        <taxon>Magnoliopsida</taxon>
        <taxon>eudicotyledons</taxon>
        <taxon>Gunneridae</taxon>
        <taxon>Pentapetalae</taxon>
        <taxon>asterids</taxon>
        <taxon>campanulids</taxon>
        <taxon>Asterales</taxon>
        <taxon>Asteraceae</taxon>
        <taxon>Cichorioideae</taxon>
        <taxon>Cichorieae</taxon>
        <taxon>Lactucinae</taxon>
        <taxon>Lactuca</taxon>
    </lineage>
</organism>
<dbReference type="EMBL" id="NBSK02000004">
    <property type="protein sequence ID" value="KAJ0209462.1"/>
    <property type="molecule type" value="Genomic_DNA"/>
</dbReference>
<protein>
    <submittedName>
        <fullName evidence="1">Uncharacterized protein</fullName>
    </submittedName>
</protein>
<comment type="caution">
    <text evidence="1">The sequence shown here is derived from an EMBL/GenBank/DDBJ whole genome shotgun (WGS) entry which is preliminary data.</text>
</comment>
<evidence type="ECO:0000313" key="1">
    <source>
        <dbReference type="EMBL" id="KAJ0209462.1"/>
    </source>
</evidence>
<dbReference type="AlphaFoldDB" id="A0A9R1XIW8"/>
<reference evidence="1 2" key="1">
    <citation type="journal article" date="2017" name="Nat. Commun.">
        <title>Genome assembly with in vitro proximity ligation data and whole-genome triplication in lettuce.</title>
        <authorList>
            <person name="Reyes-Chin-Wo S."/>
            <person name="Wang Z."/>
            <person name="Yang X."/>
            <person name="Kozik A."/>
            <person name="Arikit S."/>
            <person name="Song C."/>
            <person name="Xia L."/>
            <person name="Froenicke L."/>
            <person name="Lavelle D.O."/>
            <person name="Truco M.J."/>
            <person name="Xia R."/>
            <person name="Zhu S."/>
            <person name="Xu C."/>
            <person name="Xu H."/>
            <person name="Xu X."/>
            <person name="Cox K."/>
            <person name="Korf I."/>
            <person name="Meyers B.C."/>
            <person name="Michelmore R.W."/>
        </authorList>
    </citation>
    <scope>NUCLEOTIDE SEQUENCE [LARGE SCALE GENOMIC DNA]</scope>
    <source>
        <strain evidence="2">cv. Salinas</strain>
        <tissue evidence="1">Seedlings</tissue>
    </source>
</reference>
<proteinExistence type="predicted"/>
<accession>A0A9R1XIW8</accession>
<sequence length="84" mass="9697">MGLSTSTEIWTALKHAYSHSSVEQVQSLRGQLRQRTMGSSSVFEFGSKFKGLCDYHQQIAIRKLLDNKTPFEILYSRVPNYHNF</sequence>
<keyword evidence="2" id="KW-1185">Reference proteome</keyword>
<dbReference type="Proteomes" id="UP000235145">
    <property type="component" value="Unassembled WGS sequence"/>
</dbReference>
<name>A0A9R1XIW8_LACSA</name>
<evidence type="ECO:0000313" key="2">
    <source>
        <dbReference type="Proteomes" id="UP000235145"/>
    </source>
</evidence>
<gene>
    <name evidence="1" type="ORF">LSAT_V11C400157090</name>
</gene>